<feature type="signal peptide" evidence="1">
    <location>
        <begin position="1"/>
        <end position="24"/>
    </location>
</feature>
<keyword evidence="1" id="KW-0732">Signal</keyword>
<dbReference type="RefSeq" id="WP_251971910.1">
    <property type="nucleotide sequence ID" value="NZ_AP025730.1"/>
</dbReference>
<proteinExistence type="predicted"/>
<sequence>MPASAHPAAILAVLLACASSPLWAQALDDQARQPLPASVLRPAACPLDARQAPFALREPACRALQSLPSLPGALLRRHIR</sequence>
<evidence type="ECO:0000313" key="2">
    <source>
        <dbReference type="EMBL" id="BDI03644.1"/>
    </source>
</evidence>
<protein>
    <submittedName>
        <fullName evidence="2">Uncharacterized protein</fullName>
    </submittedName>
</protein>
<evidence type="ECO:0000256" key="1">
    <source>
        <dbReference type="SAM" id="SignalP"/>
    </source>
</evidence>
<reference evidence="2" key="1">
    <citation type="submission" date="2022-04" db="EMBL/GenBank/DDBJ databases">
        <title>Whole genome sequence of Sphaerotilus sp. FB-5.</title>
        <authorList>
            <person name="Takeda M."/>
            <person name="Narihara S."/>
            <person name="Akimoto M."/>
            <person name="Akimoto R."/>
            <person name="Nishiyashiki S."/>
            <person name="Murakami T."/>
        </authorList>
    </citation>
    <scope>NUCLEOTIDE SEQUENCE</scope>
    <source>
        <strain evidence="2">FB-5</strain>
    </source>
</reference>
<evidence type="ECO:0000313" key="3">
    <source>
        <dbReference type="Proteomes" id="UP001057498"/>
    </source>
</evidence>
<organism evidence="2 3">
    <name type="scientific">Sphaerotilus microaerophilus</name>
    <dbReference type="NCBI Taxonomy" id="2914710"/>
    <lineage>
        <taxon>Bacteria</taxon>
        <taxon>Pseudomonadati</taxon>
        <taxon>Pseudomonadota</taxon>
        <taxon>Betaproteobacteria</taxon>
        <taxon>Burkholderiales</taxon>
        <taxon>Sphaerotilaceae</taxon>
        <taxon>Sphaerotilus</taxon>
    </lineage>
</organism>
<accession>A0ABM7YH18</accession>
<feature type="chain" id="PRO_5046137403" evidence="1">
    <location>
        <begin position="25"/>
        <end position="80"/>
    </location>
</feature>
<dbReference type="EMBL" id="AP025730">
    <property type="protein sequence ID" value="BDI03644.1"/>
    <property type="molecule type" value="Genomic_DNA"/>
</dbReference>
<keyword evidence="3" id="KW-1185">Reference proteome</keyword>
<name>A0ABM7YH18_9BURK</name>
<gene>
    <name evidence="2" type="ORF">CATMQ487_06140</name>
</gene>
<dbReference type="Proteomes" id="UP001057498">
    <property type="component" value="Chromosome"/>
</dbReference>